<organism evidence="1 2">
    <name type="scientific">Luteimonas deserti</name>
    <dbReference type="NCBI Taxonomy" id="2752306"/>
    <lineage>
        <taxon>Bacteria</taxon>
        <taxon>Pseudomonadati</taxon>
        <taxon>Pseudomonadota</taxon>
        <taxon>Gammaproteobacteria</taxon>
        <taxon>Lysobacterales</taxon>
        <taxon>Lysobacteraceae</taxon>
        <taxon>Luteimonas</taxon>
    </lineage>
</organism>
<reference evidence="1 2" key="1">
    <citation type="submission" date="2020-07" db="EMBL/GenBank/DDBJ databases">
        <title>isolation of Luteimonas sp. SJ-16.</title>
        <authorList>
            <person name="Huang X.-X."/>
            <person name="Xu L."/>
            <person name="Sun J.-Q."/>
        </authorList>
    </citation>
    <scope>NUCLEOTIDE SEQUENCE [LARGE SCALE GENOMIC DNA]</scope>
    <source>
        <strain evidence="1 2">SJ-16</strain>
    </source>
</reference>
<evidence type="ECO:0000313" key="2">
    <source>
        <dbReference type="Proteomes" id="UP000589896"/>
    </source>
</evidence>
<accession>A0A7Z0QNT2</accession>
<comment type="caution">
    <text evidence="1">The sequence shown here is derived from an EMBL/GenBank/DDBJ whole genome shotgun (WGS) entry which is preliminary data.</text>
</comment>
<dbReference type="InterPro" id="IPR012337">
    <property type="entry name" value="RNaseH-like_sf"/>
</dbReference>
<proteinExistence type="predicted"/>
<dbReference type="EMBL" id="JACCJZ010000010">
    <property type="protein sequence ID" value="NYZ62007.1"/>
    <property type="molecule type" value="Genomic_DNA"/>
</dbReference>
<sequence>MHYFFLDTEWADAHATRLVSLALVSAEGERELYLELDPPPADPKPFARDVVYPLLEGGSSALPAAQLRQQLFNFLSASPCAAVLADHHHDLGLLRRFLGPEVLDRLHDRGLILTRCHKDERMQQLTEAWFASSPERAHTRHHALNDARALRYAWCVVTGRLPVQRHPPHLISPGSP</sequence>
<dbReference type="GO" id="GO:0003676">
    <property type="term" value="F:nucleic acid binding"/>
    <property type="evidence" value="ECO:0007669"/>
    <property type="project" value="InterPro"/>
</dbReference>
<gene>
    <name evidence="1" type="ORF">H0E82_04400</name>
</gene>
<dbReference type="AlphaFoldDB" id="A0A7Z0QNT2"/>
<dbReference type="InterPro" id="IPR036397">
    <property type="entry name" value="RNaseH_sf"/>
</dbReference>
<keyword evidence="2" id="KW-1185">Reference proteome</keyword>
<name>A0A7Z0QNT2_9GAMM</name>
<protein>
    <submittedName>
        <fullName evidence="1">3'-5' exoribonuclease</fullName>
    </submittedName>
</protein>
<evidence type="ECO:0000313" key="1">
    <source>
        <dbReference type="EMBL" id="NYZ62007.1"/>
    </source>
</evidence>
<dbReference type="SUPFAM" id="SSF53098">
    <property type="entry name" value="Ribonuclease H-like"/>
    <property type="match status" value="1"/>
</dbReference>
<dbReference type="Gene3D" id="3.30.420.10">
    <property type="entry name" value="Ribonuclease H-like superfamily/Ribonuclease H"/>
    <property type="match status" value="1"/>
</dbReference>
<dbReference type="Proteomes" id="UP000589896">
    <property type="component" value="Unassembled WGS sequence"/>
</dbReference>